<dbReference type="GeneID" id="76630127"/>
<keyword evidence="3" id="KW-1185">Reference proteome</keyword>
<feature type="domain" description="DUF8203" evidence="1">
    <location>
        <begin position="7"/>
        <end position="251"/>
    </location>
</feature>
<evidence type="ECO:0000313" key="3">
    <source>
        <dbReference type="Proteomes" id="UP001596445"/>
    </source>
</evidence>
<accession>A0ABD5VYK3</accession>
<name>A0ABD5VYK3_9EURY</name>
<dbReference type="Proteomes" id="UP001596445">
    <property type="component" value="Unassembled WGS sequence"/>
</dbReference>
<comment type="caution">
    <text evidence="2">The sequence shown here is derived from an EMBL/GenBank/DDBJ whole genome shotgun (WGS) entry which is preliminary data.</text>
</comment>
<dbReference type="AlphaFoldDB" id="A0ABD5VYK3"/>
<proteinExistence type="predicted"/>
<gene>
    <name evidence="2" type="ORF">ACFQQG_08225</name>
</gene>
<reference evidence="2 3" key="1">
    <citation type="journal article" date="2019" name="Int. J. Syst. Evol. Microbiol.">
        <title>The Global Catalogue of Microorganisms (GCM) 10K type strain sequencing project: providing services to taxonomists for standard genome sequencing and annotation.</title>
        <authorList>
            <consortium name="The Broad Institute Genomics Platform"/>
            <consortium name="The Broad Institute Genome Sequencing Center for Infectious Disease"/>
            <person name="Wu L."/>
            <person name="Ma J."/>
        </authorList>
    </citation>
    <scope>NUCLEOTIDE SEQUENCE [LARGE SCALE GENOMIC DNA]</scope>
    <source>
        <strain evidence="2 3">JCM 30072</strain>
    </source>
</reference>
<protein>
    <recommendedName>
        <fullName evidence="1">DUF8203 domain-containing protein</fullName>
    </recommendedName>
</protein>
<sequence>MCPQGVIAADATKNEFHDQHPHGFSAISVAIAIEDQDEFNQSYFDIIEDKIDEYEIKTPTPIIKDKYINRYVPLWKQEKARRDIVLNLLSVDSLDTLYVTETYFQPFWVELYEEVDDTFRREISYEFVENILFQYYDVISIWKYLNRYTGSGSAYTDVLTDDFSGHVCRAYEEVGDYCDSFDAIPYGDVTYPALSMADLVTGLLKQEVYPLQREEIQDYIQDDTPAYVETESVHEDDLDKIVPHKTENVRTDLLRPDPTVHFYTGGAMSKDRLKTLDLFKYGCLYAQQNSGCVKLFEESNDRHHLSGDDLIICLDGSKDSLTDYEELNTKYSAQVLNRSDAMEYLTDNIPTELIL</sequence>
<evidence type="ECO:0000259" key="1">
    <source>
        <dbReference type="Pfam" id="PF26630"/>
    </source>
</evidence>
<dbReference type="Pfam" id="PF26630">
    <property type="entry name" value="DUF8203"/>
    <property type="match status" value="1"/>
</dbReference>
<dbReference type="InterPro" id="IPR058516">
    <property type="entry name" value="DUF8203"/>
</dbReference>
<evidence type="ECO:0000313" key="2">
    <source>
        <dbReference type="EMBL" id="MFC7058165.1"/>
    </source>
</evidence>
<organism evidence="2 3">
    <name type="scientific">Halovenus salina</name>
    <dbReference type="NCBI Taxonomy" id="1510225"/>
    <lineage>
        <taxon>Archaea</taxon>
        <taxon>Methanobacteriati</taxon>
        <taxon>Methanobacteriota</taxon>
        <taxon>Stenosarchaea group</taxon>
        <taxon>Halobacteria</taxon>
        <taxon>Halobacteriales</taxon>
        <taxon>Haloarculaceae</taxon>
        <taxon>Halovenus</taxon>
    </lineage>
</organism>
<dbReference type="RefSeq" id="WP_267163961.1">
    <property type="nucleotide sequence ID" value="NZ_CP112972.1"/>
</dbReference>
<dbReference type="EMBL" id="JBHSZI010000001">
    <property type="protein sequence ID" value="MFC7058165.1"/>
    <property type="molecule type" value="Genomic_DNA"/>
</dbReference>